<evidence type="ECO:0000313" key="6">
    <source>
        <dbReference type="EMBL" id="TCK02935.1"/>
    </source>
</evidence>
<evidence type="ECO:0000259" key="4">
    <source>
        <dbReference type="PROSITE" id="PS51077"/>
    </source>
</evidence>
<sequence>MNKKDVIGSLGKALSVLECFSADTPRLTISEAAGLTGLDRAAARRYLISLEYFGYLESDGKFYRPTIKVLRLGVSSLSSMPLPQIVQPWLDQLSEELQQSCSVSVLDGDEIVYIARASQKRVMSVGLMPGSRLPAHCTSMGRVLLAYSDSTIVNELLSNTNLTPLTPYTLSNLDAIKAELEKVKKEGFAVVDQEVELGLRSIAIPLYSLQGNVVAALNTGIPSIIAEPEQMRKLYLPAMIKFQKGVRRFIH</sequence>
<dbReference type="OrthoDB" id="9807558at2"/>
<keyword evidence="3" id="KW-0804">Transcription</keyword>
<dbReference type="PANTHER" id="PTHR30136">
    <property type="entry name" value="HELIX-TURN-HELIX TRANSCRIPTIONAL REGULATOR, ICLR FAMILY"/>
    <property type="match status" value="1"/>
</dbReference>
<evidence type="ECO:0000313" key="7">
    <source>
        <dbReference type="Proteomes" id="UP000294546"/>
    </source>
</evidence>
<dbReference type="EMBL" id="SMFU01000013">
    <property type="protein sequence ID" value="TCK02935.1"/>
    <property type="molecule type" value="Genomic_DNA"/>
</dbReference>
<evidence type="ECO:0000256" key="1">
    <source>
        <dbReference type="ARBA" id="ARBA00023015"/>
    </source>
</evidence>
<dbReference type="SMART" id="SM00346">
    <property type="entry name" value="HTH_ICLR"/>
    <property type="match status" value="1"/>
</dbReference>
<gene>
    <name evidence="6" type="ORF">CLV83_3988</name>
</gene>
<evidence type="ECO:0000259" key="5">
    <source>
        <dbReference type="PROSITE" id="PS51078"/>
    </source>
</evidence>
<dbReference type="InterPro" id="IPR036390">
    <property type="entry name" value="WH_DNA-bd_sf"/>
</dbReference>
<comment type="caution">
    <text evidence="6">The sequence shown here is derived from an EMBL/GenBank/DDBJ whole genome shotgun (WGS) entry which is preliminary data.</text>
</comment>
<dbReference type="AlphaFoldDB" id="A0A4R1G8Y4"/>
<feature type="domain" description="HTH iclR-type" evidence="4">
    <location>
        <begin position="7"/>
        <end position="74"/>
    </location>
</feature>
<dbReference type="RefSeq" id="WP_132296753.1">
    <property type="nucleotide sequence ID" value="NZ_SMFU01000013.1"/>
</dbReference>
<dbReference type="Proteomes" id="UP000294546">
    <property type="component" value="Unassembled WGS sequence"/>
</dbReference>
<dbReference type="InterPro" id="IPR012794">
    <property type="entry name" value="PcaR_PcaU"/>
</dbReference>
<dbReference type="InterPro" id="IPR029016">
    <property type="entry name" value="GAF-like_dom_sf"/>
</dbReference>
<dbReference type="NCBIfam" id="TIGR02431">
    <property type="entry name" value="pcaR_pcaU"/>
    <property type="match status" value="1"/>
</dbReference>
<keyword evidence="2" id="KW-0238">DNA-binding</keyword>
<dbReference type="InterPro" id="IPR036388">
    <property type="entry name" value="WH-like_DNA-bd_sf"/>
</dbReference>
<dbReference type="Gene3D" id="3.30.450.40">
    <property type="match status" value="1"/>
</dbReference>
<reference evidence="6 7" key="1">
    <citation type="submission" date="2019-03" db="EMBL/GenBank/DDBJ databases">
        <title>Genomic Encyclopedia of Archaeal and Bacterial Type Strains, Phase II (KMG-II): from individual species to whole genera.</title>
        <authorList>
            <person name="Goeker M."/>
        </authorList>
    </citation>
    <scope>NUCLEOTIDE SEQUENCE [LARGE SCALE GENOMIC DNA]</scope>
    <source>
        <strain evidence="6 7">DSM 27697</strain>
    </source>
</reference>
<keyword evidence="1" id="KW-0805">Transcription regulation</keyword>
<dbReference type="Pfam" id="PF01614">
    <property type="entry name" value="IclR_C"/>
    <property type="match status" value="1"/>
</dbReference>
<dbReference type="GO" id="GO:0003677">
    <property type="term" value="F:DNA binding"/>
    <property type="evidence" value="ECO:0007669"/>
    <property type="project" value="UniProtKB-KW"/>
</dbReference>
<dbReference type="Pfam" id="PF09339">
    <property type="entry name" value="HTH_IclR"/>
    <property type="match status" value="1"/>
</dbReference>
<dbReference type="PROSITE" id="PS51078">
    <property type="entry name" value="ICLR_ED"/>
    <property type="match status" value="1"/>
</dbReference>
<evidence type="ECO:0000256" key="3">
    <source>
        <dbReference type="ARBA" id="ARBA00023163"/>
    </source>
</evidence>
<dbReference type="PANTHER" id="PTHR30136:SF34">
    <property type="entry name" value="TRANSCRIPTIONAL REGULATOR"/>
    <property type="match status" value="1"/>
</dbReference>
<name>A0A4R1G8Y4_9GAMM</name>
<dbReference type="GO" id="GO:0045893">
    <property type="term" value="P:positive regulation of DNA-templated transcription"/>
    <property type="evidence" value="ECO:0007669"/>
    <property type="project" value="InterPro"/>
</dbReference>
<dbReference type="GO" id="GO:0046278">
    <property type="term" value="P:3,4-dihydroxybenzoate metabolic process"/>
    <property type="evidence" value="ECO:0007669"/>
    <property type="project" value="InterPro"/>
</dbReference>
<dbReference type="Gene3D" id="1.10.10.10">
    <property type="entry name" value="Winged helix-like DNA-binding domain superfamily/Winged helix DNA-binding domain"/>
    <property type="match status" value="1"/>
</dbReference>
<proteinExistence type="predicted"/>
<evidence type="ECO:0000256" key="2">
    <source>
        <dbReference type="ARBA" id="ARBA00023125"/>
    </source>
</evidence>
<feature type="domain" description="IclR-ED" evidence="5">
    <location>
        <begin position="68"/>
        <end position="251"/>
    </location>
</feature>
<dbReference type="SUPFAM" id="SSF46785">
    <property type="entry name" value="Winged helix' DNA-binding domain"/>
    <property type="match status" value="1"/>
</dbReference>
<dbReference type="InterPro" id="IPR050707">
    <property type="entry name" value="HTH_MetabolicPath_Reg"/>
</dbReference>
<dbReference type="InterPro" id="IPR005471">
    <property type="entry name" value="Tscrpt_reg_IclR_N"/>
</dbReference>
<dbReference type="SUPFAM" id="SSF55781">
    <property type="entry name" value="GAF domain-like"/>
    <property type="match status" value="1"/>
</dbReference>
<accession>A0A4R1G8Y4</accession>
<dbReference type="GO" id="GO:0003700">
    <property type="term" value="F:DNA-binding transcription factor activity"/>
    <property type="evidence" value="ECO:0007669"/>
    <property type="project" value="TreeGrafter"/>
</dbReference>
<protein>
    <submittedName>
        <fullName evidence="6">IclR family transcriptional regulator</fullName>
    </submittedName>
</protein>
<dbReference type="InterPro" id="IPR014757">
    <property type="entry name" value="Tscrpt_reg_IclR_C"/>
</dbReference>
<organism evidence="6 7">
    <name type="scientific">Marinobacterium mangrovicola</name>
    <dbReference type="NCBI Taxonomy" id="1476959"/>
    <lineage>
        <taxon>Bacteria</taxon>
        <taxon>Pseudomonadati</taxon>
        <taxon>Pseudomonadota</taxon>
        <taxon>Gammaproteobacteria</taxon>
        <taxon>Oceanospirillales</taxon>
        <taxon>Oceanospirillaceae</taxon>
        <taxon>Marinobacterium</taxon>
    </lineage>
</organism>
<dbReference type="GO" id="GO:0045892">
    <property type="term" value="P:negative regulation of DNA-templated transcription"/>
    <property type="evidence" value="ECO:0007669"/>
    <property type="project" value="TreeGrafter"/>
</dbReference>
<dbReference type="PROSITE" id="PS51077">
    <property type="entry name" value="HTH_ICLR"/>
    <property type="match status" value="1"/>
</dbReference>
<keyword evidence="7" id="KW-1185">Reference proteome</keyword>